<feature type="chain" id="PRO_5047279665" evidence="1">
    <location>
        <begin position="22"/>
        <end position="261"/>
    </location>
</feature>
<comment type="caution">
    <text evidence="2">The sequence shown here is derived from an EMBL/GenBank/DDBJ whole genome shotgun (WGS) entry which is preliminary data.</text>
</comment>
<dbReference type="EMBL" id="BAAAEI010000002">
    <property type="protein sequence ID" value="GAA0341987.1"/>
    <property type="molecule type" value="Genomic_DNA"/>
</dbReference>
<dbReference type="InterPro" id="IPR007433">
    <property type="entry name" value="DUF481"/>
</dbReference>
<keyword evidence="3" id="KW-1185">Reference proteome</keyword>
<evidence type="ECO:0000313" key="2">
    <source>
        <dbReference type="EMBL" id="GAA0341987.1"/>
    </source>
</evidence>
<dbReference type="Pfam" id="PF04338">
    <property type="entry name" value="DUF481"/>
    <property type="match status" value="1"/>
</dbReference>
<name>A0ABP3GCA1_9ALTE</name>
<dbReference type="Proteomes" id="UP001501757">
    <property type="component" value="Unassembled WGS sequence"/>
</dbReference>
<sequence length="261" mass="28603">MMKKSALTVFAAMFVASAAQADALDNLFAADVSVPEEAEKPFSLDGELGLISTTGNTKATSFKGRLNAHQELESWSNDYIVEGFYKKDEKTIDEDKVSETTAQKIFGSAQGNYKLENPDHRVFAFGSYEDDRFSGFEYQATVAGGWAHQLWKNDVSAFSYSIGPGYSFAERDTGESANGAIVRGALDYKWKISDTANFRQLFSTEVGSDNTKSKSETSLSAQINGSLAMKVALILNHNTDVADDVEELDTQTSVTLVYSFF</sequence>
<evidence type="ECO:0000313" key="3">
    <source>
        <dbReference type="Proteomes" id="UP001501757"/>
    </source>
</evidence>
<proteinExistence type="predicted"/>
<evidence type="ECO:0000256" key="1">
    <source>
        <dbReference type="SAM" id="SignalP"/>
    </source>
</evidence>
<accession>A0ABP3GCA1</accession>
<keyword evidence="1" id="KW-0732">Signal</keyword>
<reference evidence="3" key="1">
    <citation type="journal article" date="2019" name="Int. J. Syst. Evol. Microbiol.">
        <title>The Global Catalogue of Microorganisms (GCM) 10K type strain sequencing project: providing services to taxonomists for standard genome sequencing and annotation.</title>
        <authorList>
            <consortium name="The Broad Institute Genomics Platform"/>
            <consortium name="The Broad Institute Genome Sequencing Center for Infectious Disease"/>
            <person name="Wu L."/>
            <person name="Ma J."/>
        </authorList>
    </citation>
    <scope>NUCLEOTIDE SEQUENCE [LARGE SCALE GENOMIC DNA]</scope>
    <source>
        <strain evidence="3">JCM 13378</strain>
    </source>
</reference>
<feature type="signal peptide" evidence="1">
    <location>
        <begin position="1"/>
        <end position="21"/>
    </location>
</feature>
<protein>
    <submittedName>
        <fullName evidence="2">DUF481 domain-containing protein</fullName>
    </submittedName>
</protein>
<organism evidence="2 3">
    <name type="scientific">Bowmanella denitrificans</name>
    <dbReference type="NCBI Taxonomy" id="366582"/>
    <lineage>
        <taxon>Bacteria</taxon>
        <taxon>Pseudomonadati</taxon>
        <taxon>Pseudomonadota</taxon>
        <taxon>Gammaproteobacteria</taxon>
        <taxon>Alteromonadales</taxon>
        <taxon>Alteromonadaceae</taxon>
        <taxon>Bowmanella</taxon>
    </lineage>
</organism>
<gene>
    <name evidence="2" type="ORF">GCM10009092_03180</name>
</gene>